<comment type="caution">
    <text evidence="4">The sequence shown here is derived from an EMBL/GenBank/DDBJ whole genome shotgun (WGS) entry which is preliminary data.</text>
</comment>
<dbReference type="EMBL" id="VOCK01000344">
    <property type="protein sequence ID" value="TWQ42433.1"/>
    <property type="molecule type" value="Genomic_DNA"/>
</dbReference>
<dbReference type="AlphaFoldDB" id="A0ABD7S1T0"/>
<evidence type="ECO:0000256" key="1">
    <source>
        <dbReference type="ARBA" id="ARBA00022500"/>
    </source>
</evidence>
<name>A0ABD7S1T0_XANVA</name>
<protein>
    <submittedName>
        <fullName evidence="4">Methyl-accepting chemotaxis protein</fullName>
    </submittedName>
</protein>
<dbReference type="Proteomes" id="UP000320455">
    <property type="component" value="Unassembled WGS sequence"/>
</dbReference>
<sequence length="74" mass="7737">AAFADMQLYVNTKMRTPTEIVDEVNRNAENLASASEQVSATAQALAQAASEQAAGVEETSSSLEQMTASSAQNT</sequence>
<dbReference type="InterPro" id="IPR051310">
    <property type="entry name" value="MCP_chemotaxis"/>
</dbReference>
<evidence type="ECO:0000313" key="5">
    <source>
        <dbReference type="Proteomes" id="UP000320455"/>
    </source>
</evidence>
<proteinExistence type="inferred from homology"/>
<dbReference type="GO" id="GO:0006935">
    <property type="term" value="P:chemotaxis"/>
    <property type="evidence" value="ECO:0007669"/>
    <property type="project" value="UniProtKB-KW"/>
</dbReference>
<comment type="similarity">
    <text evidence="2">Belongs to the methyl-accepting chemotaxis (MCP) protein family.</text>
</comment>
<gene>
    <name evidence="4" type="ORF">FQK01_25400</name>
</gene>
<dbReference type="SUPFAM" id="SSF58104">
    <property type="entry name" value="Methyl-accepting chemotaxis protein (MCP) signaling domain"/>
    <property type="match status" value="1"/>
</dbReference>
<keyword evidence="5" id="KW-1185">Reference proteome</keyword>
<organism evidence="4 5">
    <name type="scientific">Xanthomonas vasicola</name>
    <dbReference type="NCBI Taxonomy" id="56459"/>
    <lineage>
        <taxon>Bacteria</taxon>
        <taxon>Pseudomonadati</taxon>
        <taxon>Pseudomonadota</taxon>
        <taxon>Gammaproteobacteria</taxon>
        <taxon>Lysobacterales</taxon>
        <taxon>Lysobacteraceae</taxon>
        <taxon>Xanthomonas</taxon>
    </lineage>
</organism>
<dbReference type="PANTHER" id="PTHR43531">
    <property type="entry name" value="PROTEIN ICFG"/>
    <property type="match status" value="1"/>
</dbReference>
<reference evidence="5" key="1">
    <citation type="journal article" date="2020" name="Phytopathology">
        <title>Genomic acquisitions in emerging populations of Xanthomonas vasicola pv. vasculorum infecting corn in the U.S. and Argentina.</title>
        <authorList>
            <person name="Perez-Quintero A.L."/>
        </authorList>
    </citation>
    <scope>NUCLEOTIDE SEQUENCE [LARGE SCALE GENOMIC DNA]</scope>
    <source>
        <strain evidence="5">Xvh-L</strain>
    </source>
</reference>
<feature type="non-terminal residue" evidence="4">
    <location>
        <position position="74"/>
    </location>
</feature>
<feature type="region of interest" description="Disordered" evidence="3">
    <location>
        <begin position="51"/>
        <end position="74"/>
    </location>
</feature>
<dbReference type="PANTHER" id="PTHR43531:SF11">
    <property type="entry name" value="METHYL-ACCEPTING CHEMOTAXIS PROTEIN 3"/>
    <property type="match status" value="1"/>
</dbReference>
<accession>A0ABD7S1T0</accession>
<dbReference type="Gene3D" id="1.10.287.950">
    <property type="entry name" value="Methyl-accepting chemotaxis protein"/>
    <property type="match status" value="1"/>
</dbReference>
<feature type="non-terminal residue" evidence="4">
    <location>
        <position position="1"/>
    </location>
</feature>
<evidence type="ECO:0000256" key="2">
    <source>
        <dbReference type="ARBA" id="ARBA00029447"/>
    </source>
</evidence>
<evidence type="ECO:0000313" key="4">
    <source>
        <dbReference type="EMBL" id="TWQ42433.1"/>
    </source>
</evidence>
<evidence type="ECO:0000256" key="3">
    <source>
        <dbReference type="SAM" id="MobiDB-lite"/>
    </source>
</evidence>
<keyword evidence="1" id="KW-0145">Chemotaxis</keyword>
<feature type="compositionally biased region" description="Polar residues" evidence="3">
    <location>
        <begin position="58"/>
        <end position="74"/>
    </location>
</feature>